<organism evidence="2 3">
    <name type="scientific">Endocarpon pusillum</name>
    <dbReference type="NCBI Taxonomy" id="364733"/>
    <lineage>
        <taxon>Eukaryota</taxon>
        <taxon>Fungi</taxon>
        <taxon>Dikarya</taxon>
        <taxon>Ascomycota</taxon>
        <taxon>Pezizomycotina</taxon>
        <taxon>Eurotiomycetes</taxon>
        <taxon>Chaetothyriomycetidae</taxon>
        <taxon>Verrucariales</taxon>
        <taxon>Verrucariaceae</taxon>
        <taxon>Endocarpon</taxon>
    </lineage>
</organism>
<feature type="compositionally biased region" description="Basic and acidic residues" evidence="1">
    <location>
        <begin position="159"/>
        <end position="168"/>
    </location>
</feature>
<evidence type="ECO:0000256" key="1">
    <source>
        <dbReference type="SAM" id="MobiDB-lite"/>
    </source>
</evidence>
<feature type="compositionally biased region" description="Polar residues" evidence="1">
    <location>
        <begin position="199"/>
        <end position="218"/>
    </location>
</feature>
<proteinExistence type="predicted"/>
<dbReference type="Proteomes" id="UP000606974">
    <property type="component" value="Unassembled WGS sequence"/>
</dbReference>
<comment type="caution">
    <text evidence="2">The sequence shown here is derived from an EMBL/GenBank/DDBJ whole genome shotgun (WGS) entry which is preliminary data.</text>
</comment>
<feature type="region of interest" description="Disordered" evidence="1">
    <location>
        <begin position="159"/>
        <end position="218"/>
    </location>
</feature>
<feature type="region of interest" description="Disordered" evidence="1">
    <location>
        <begin position="1"/>
        <end position="26"/>
    </location>
</feature>
<sequence>MTSCGTGKTYTIEDERSNEPERKGGFEEADRMLAEWDKQLLQQRTAAALASGFSSLAEMKEHEMAEFRGREEQHLQAMEKRATLEGKTVEELIAELDYPQRDSPRLYLDTGKGGWNGSWDYDCEELLVPSFYPQSLITYQSQDAPVLMDILAHKHGLKPEEISIKQNDHSQITQPGEDREGKEDKSERQAGPEPKGSEESSPTIKANTFQEQVQTGPE</sequence>
<reference evidence="2" key="1">
    <citation type="submission" date="2020-02" db="EMBL/GenBank/DDBJ databases">
        <authorList>
            <person name="Palmer J.M."/>
        </authorList>
    </citation>
    <scope>NUCLEOTIDE SEQUENCE</scope>
    <source>
        <strain evidence="2">EPUS1.4</strain>
        <tissue evidence="2">Thallus</tissue>
    </source>
</reference>
<evidence type="ECO:0000313" key="3">
    <source>
        <dbReference type="Proteomes" id="UP000606974"/>
    </source>
</evidence>
<dbReference type="AlphaFoldDB" id="A0A8H7ANT2"/>
<gene>
    <name evidence="2" type="ORF">GJ744_001463</name>
</gene>
<feature type="compositionally biased region" description="Basic and acidic residues" evidence="1">
    <location>
        <begin position="11"/>
        <end position="26"/>
    </location>
</feature>
<name>A0A8H7ANT2_9EURO</name>
<feature type="compositionally biased region" description="Basic and acidic residues" evidence="1">
    <location>
        <begin position="176"/>
        <end position="198"/>
    </location>
</feature>
<keyword evidence="3" id="KW-1185">Reference proteome</keyword>
<evidence type="ECO:0000313" key="2">
    <source>
        <dbReference type="EMBL" id="KAF7512528.1"/>
    </source>
</evidence>
<dbReference type="EMBL" id="JAACFV010000012">
    <property type="protein sequence ID" value="KAF7512528.1"/>
    <property type="molecule type" value="Genomic_DNA"/>
</dbReference>
<protein>
    <submittedName>
        <fullName evidence="2">Uncharacterized protein</fullName>
    </submittedName>
</protein>
<accession>A0A8H7ANT2</accession>